<comment type="caution">
    <text evidence="21">The sequence shown here is derived from an EMBL/GenBank/DDBJ whole genome shotgun (WGS) entry which is preliminary data.</text>
</comment>
<dbReference type="GO" id="GO:0052837">
    <property type="term" value="P:thiazole biosynthetic process"/>
    <property type="evidence" value="ECO:0007669"/>
    <property type="project" value="TreeGrafter"/>
</dbReference>
<dbReference type="Gene3D" id="3.40.50.620">
    <property type="entry name" value="HUPs"/>
    <property type="match status" value="1"/>
</dbReference>
<comment type="catalytic activity">
    <reaction evidence="10 19">
        <text>[ThiI sulfur-carrier protein]-S-sulfanyl-L-cysteine + a uridine in tRNA + 2 reduced [2Fe-2S]-[ferredoxin] + ATP + H(+) = [ThiI sulfur-carrier protein]-L-cysteine + a 4-thiouridine in tRNA + 2 oxidized [2Fe-2S]-[ferredoxin] + AMP + diphosphate</text>
        <dbReference type="Rhea" id="RHEA:24176"/>
        <dbReference type="Rhea" id="RHEA-COMP:10000"/>
        <dbReference type="Rhea" id="RHEA-COMP:10001"/>
        <dbReference type="Rhea" id="RHEA-COMP:13337"/>
        <dbReference type="Rhea" id="RHEA-COMP:13338"/>
        <dbReference type="Rhea" id="RHEA-COMP:13339"/>
        <dbReference type="Rhea" id="RHEA-COMP:13340"/>
        <dbReference type="ChEBI" id="CHEBI:15378"/>
        <dbReference type="ChEBI" id="CHEBI:29950"/>
        <dbReference type="ChEBI" id="CHEBI:30616"/>
        <dbReference type="ChEBI" id="CHEBI:33019"/>
        <dbReference type="ChEBI" id="CHEBI:33737"/>
        <dbReference type="ChEBI" id="CHEBI:33738"/>
        <dbReference type="ChEBI" id="CHEBI:61963"/>
        <dbReference type="ChEBI" id="CHEBI:65315"/>
        <dbReference type="ChEBI" id="CHEBI:136798"/>
        <dbReference type="ChEBI" id="CHEBI:456215"/>
        <dbReference type="EC" id="2.8.1.4"/>
    </reaction>
</comment>
<evidence type="ECO:0000256" key="17">
    <source>
        <dbReference type="ARBA" id="ARBA00077849"/>
    </source>
</evidence>
<proteinExistence type="inferred from homology"/>
<evidence type="ECO:0000256" key="5">
    <source>
        <dbReference type="ARBA" id="ARBA00022679"/>
    </source>
</evidence>
<organism evidence="21 22">
    <name type="scientific">Candidatus Borkfalkia ceftriaxoniphila</name>
    <dbReference type="NCBI Taxonomy" id="2508949"/>
    <lineage>
        <taxon>Bacteria</taxon>
        <taxon>Bacillati</taxon>
        <taxon>Bacillota</taxon>
        <taxon>Clostridia</taxon>
        <taxon>Christensenellales</taxon>
        <taxon>Christensenellaceae</taxon>
        <taxon>Candidatus Borkfalkia</taxon>
    </lineage>
</organism>
<dbReference type="OrthoDB" id="9773948at2"/>
<dbReference type="InterPro" id="IPR049962">
    <property type="entry name" value="THUMP_ThiI"/>
</dbReference>
<comment type="subcellular location">
    <subcellularLocation>
        <location evidence="1 19">Cytoplasm</location>
    </subcellularLocation>
</comment>
<dbReference type="InterPro" id="IPR050102">
    <property type="entry name" value="tRNA_sulfurtransferase_ThiI"/>
</dbReference>
<dbReference type="GO" id="GO:0004810">
    <property type="term" value="F:CCA tRNA nucleotidyltransferase activity"/>
    <property type="evidence" value="ECO:0007669"/>
    <property type="project" value="InterPro"/>
</dbReference>
<evidence type="ECO:0000256" key="11">
    <source>
        <dbReference type="ARBA" id="ARBA00052330"/>
    </source>
</evidence>
<keyword evidence="4 19" id="KW-0820">tRNA-binding</keyword>
<dbReference type="Gene3D" id="3.30.2130.30">
    <property type="match status" value="1"/>
</dbReference>
<dbReference type="GO" id="GO:0005524">
    <property type="term" value="F:ATP binding"/>
    <property type="evidence" value="ECO:0007669"/>
    <property type="project" value="UniProtKB-UniRule"/>
</dbReference>
<dbReference type="CDD" id="cd11716">
    <property type="entry name" value="THUMP_ThiI"/>
    <property type="match status" value="1"/>
</dbReference>
<feature type="domain" description="THUMP" evidence="20">
    <location>
        <begin position="59"/>
        <end position="161"/>
    </location>
</feature>
<keyword evidence="9 19" id="KW-0784">Thiamine biosynthesis</keyword>
<feature type="binding site" evidence="19">
    <location>
        <begin position="179"/>
        <end position="180"/>
    </location>
    <ligand>
        <name>ATP</name>
        <dbReference type="ChEBI" id="CHEBI:30616"/>
    </ligand>
</feature>
<evidence type="ECO:0000256" key="2">
    <source>
        <dbReference type="ARBA" id="ARBA00004948"/>
    </source>
</evidence>
<dbReference type="EC" id="2.8.1.4" evidence="14 19"/>
<dbReference type="PANTHER" id="PTHR43209">
    <property type="entry name" value="TRNA SULFURTRANSFERASE"/>
    <property type="match status" value="1"/>
</dbReference>
<evidence type="ECO:0000256" key="3">
    <source>
        <dbReference type="ARBA" id="ARBA00022490"/>
    </source>
</evidence>
<dbReference type="SUPFAM" id="SSF52402">
    <property type="entry name" value="Adenine nucleotide alpha hydrolases-like"/>
    <property type="match status" value="1"/>
</dbReference>
<evidence type="ECO:0000256" key="6">
    <source>
        <dbReference type="ARBA" id="ARBA00022741"/>
    </source>
</evidence>
<dbReference type="GO" id="GO:0005829">
    <property type="term" value="C:cytosol"/>
    <property type="evidence" value="ECO:0007669"/>
    <property type="project" value="TreeGrafter"/>
</dbReference>
<dbReference type="CDD" id="cd01712">
    <property type="entry name" value="PPase_ThiI"/>
    <property type="match status" value="1"/>
</dbReference>
<dbReference type="PANTHER" id="PTHR43209:SF1">
    <property type="entry name" value="TRNA SULFURTRANSFERASE"/>
    <property type="match status" value="1"/>
</dbReference>
<dbReference type="RefSeq" id="WP_129223034.1">
    <property type="nucleotide sequence ID" value="NZ_SDOZ01000002.1"/>
</dbReference>
<dbReference type="AlphaFoldDB" id="A0A4Q2K869"/>
<evidence type="ECO:0000256" key="18">
    <source>
        <dbReference type="ARBA" id="ARBA00080570"/>
    </source>
</evidence>
<evidence type="ECO:0000256" key="15">
    <source>
        <dbReference type="ARBA" id="ARBA00071867"/>
    </source>
</evidence>
<dbReference type="SMART" id="SM00981">
    <property type="entry name" value="THUMP"/>
    <property type="match status" value="1"/>
</dbReference>
<evidence type="ECO:0000313" key="22">
    <source>
        <dbReference type="Proteomes" id="UP000291269"/>
    </source>
</evidence>
<dbReference type="FunFam" id="3.40.50.620:FF:000053">
    <property type="entry name" value="Probable tRNA sulfurtransferase"/>
    <property type="match status" value="1"/>
</dbReference>
<feature type="binding site" evidence="19">
    <location>
        <position position="292"/>
    </location>
    <ligand>
        <name>ATP</name>
        <dbReference type="ChEBI" id="CHEBI:30616"/>
    </ligand>
</feature>
<keyword evidence="7 19" id="KW-0067">ATP-binding</keyword>
<gene>
    <name evidence="19 21" type="primary">thiI</name>
    <name evidence="21" type="ORF">ESZ91_00485</name>
</gene>
<feature type="binding site" evidence="19">
    <location>
        <position position="261"/>
    </location>
    <ligand>
        <name>ATP</name>
        <dbReference type="ChEBI" id="CHEBI:30616"/>
    </ligand>
</feature>
<evidence type="ECO:0000256" key="16">
    <source>
        <dbReference type="ARBA" id="ARBA00075337"/>
    </source>
</evidence>
<comment type="function">
    <text evidence="12 19">Catalyzes the ATP-dependent transfer of a sulfur to tRNA to produce 4-thiouridine in position 8 of tRNAs, which functions as a near-UV photosensor. Also catalyzes the transfer of sulfur to the sulfur carrier protein ThiS, forming ThiS-thiocarboxylate. This is a step in the synthesis of thiazole, in the thiamine biosynthesis pathway. The sulfur is donated as persulfide by IscS.</text>
</comment>
<dbReference type="InterPro" id="IPR049961">
    <property type="entry name" value="ThiI_N"/>
</dbReference>
<dbReference type="InterPro" id="IPR020536">
    <property type="entry name" value="ThiI_AANH"/>
</dbReference>
<dbReference type="InterPro" id="IPR003720">
    <property type="entry name" value="tRNA_STrfase"/>
</dbReference>
<keyword evidence="22" id="KW-1185">Reference proteome</keyword>
<reference evidence="21 22" key="1">
    <citation type="journal article" date="2019" name="Gut">
        <title>Antibiotics-induced monodominance of a novel gut bacterial order.</title>
        <authorList>
            <person name="Hildebrand F."/>
            <person name="Moitinho-Silva L."/>
            <person name="Blasche S."/>
            <person name="Jahn M.T."/>
            <person name="Gossmann T.I."/>
            <person name="Heuerta-Cepas J."/>
            <person name="Hercog R."/>
            <person name="Luetge M."/>
            <person name="Bahram M."/>
            <person name="Pryszlak A."/>
            <person name="Alves R.J."/>
            <person name="Waszak S.M."/>
            <person name="Zhu A."/>
            <person name="Ye L."/>
            <person name="Costea P.I."/>
            <person name="Aalvink S."/>
            <person name="Belzer C."/>
            <person name="Forslund S.K."/>
            <person name="Sunagawa S."/>
            <person name="Hentschel U."/>
            <person name="Merten C."/>
            <person name="Patil K.R."/>
            <person name="Benes V."/>
            <person name="Bork P."/>
        </authorList>
    </citation>
    <scope>NUCLEOTIDE SEQUENCE [LARGE SCALE GENOMIC DNA]</scope>
    <source>
        <strain evidence="21 22">HDS1380</strain>
    </source>
</reference>
<dbReference type="GO" id="GO:0009228">
    <property type="term" value="P:thiamine biosynthetic process"/>
    <property type="evidence" value="ECO:0007669"/>
    <property type="project" value="UniProtKB-KW"/>
</dbReference>
<evidence type="ECO:0000256" key="19">
    <source>
        <dbReference type="HAMAP-Rule" id="MF_00021"/>
    </source>
</evidence>
<feature type="binding site" evidence="19">
    <location>
        <position position="283"/>
    </location>
    <ligand>
        <name>ATP</name>
        <dbReference type="ChEBI" id="CHEBI:30616"/>
    </ligand>
</feature>
<dbReference type="InterPro" id="IPR014729">
    <property type="entry name" value="Rossmann-like_a/b/a_fold"/>
</dbReference>
<sequence>MDKVIIIRYCEIYLKGKNRGYFEKVFMNNLEKSLSGIRHEIRKPSGRYVVENFDAQDIGRILERLQCVFGVHSISVAYKVPAELSAIEEAALFVAPKNGTFKVESNRADKRFPLNSMQLNAHIGGKILEAVPSLEVDVHAPEKTVHIDVRENGTALVFSDLQKGAGGMPVGTAGRGLLLISGGIDSPVAGYMIAKRGMNVDCLHFHSYPYTNLQAKEKVVELTRILGRYAAGVTLYTVSVTHIQEEIHKHCPEDMMITLVRRFMMRIAERLAKQIGAQCLITGESLGQVASQTIEGMTSSNAVVKDMPVLRPLVGFDKTEIVDRSKAMGAFETSILPYEDCCTVFLPKHPLIRPKSEQVEAQENKLGVEALIEEALSTLEIIRL</sequence>
<feature type="binding site" evidence="19">
    <location>
        <begin position="204"/>
        <end position="205"/>
    </location>
    <ligand>
        <name>ATP</name>
        <dbReference type="ChEBI" id="CHEBI:30616"/>
    </ligand>
</feature>
<dbReference type="NCBIfam" id="TIGR00342">
    <property type="entry name" value="tRNA uracil 4-sulfurtransferase ThiI"/>
    <property type="match status" value="1"/>
</dbReference>
<accession>A0A4Q2K869</accession>
<evidence type="ECO:0000256" key="10">
    <source>
        <dbReference type="ARBA" id="ARBA00050570"/>
    </source>
</evidence>
<evidence type="ECO:0000256" key="9">
    <source>
        <dbReference type="ARBA" id="ARBA00022977"/>
    </source>
</evidence>
<dbReference type="GO" id="GO:0000049">
    <property type="term" value="F:tRNA binding"/>
    <property type="evidence" value="ECO:0007669"/>
    <property type="project" value="UniProtKB-UniRule"/>
</dbReference>
<evidence type="ECO:0000313" key="21">
    <source>
        <dbReference type="EMBL" id="RXZ60898.1"/>
    </source>
</evidence>
<dbReference type="PROSITE" id="PS51165">
    <property type="entry name" value="THUMP"/>
    <property type="match status" value="1"/>
</dbReference>
<comment type="similarity">
    <text evidence="13 19">Belongs to the ThiI family.</text>
</comment>
<protein>
    <recommendedName>
        <fullName evidence="15 19">Probable tRNA sulfurtransferase</fullName>
        <ecNumber evidence="14 19">2.8.1.4</ecNumber>
    </recommendedName>
    <alternativeName>
        <fullName evidence="16 19">Sulfur carrier protein ThiS sulfurtransferase</fullName>
    </alternativeName>
    <alternativeName>
        <fullName evidence="17 19">Thiamine biosynthesis protein ThiI</fullName>
    </alternativeName>
    <alternativeName>
        <fullName evidence="18 19">tRNA 4-thiouridine synthase</fullName>
    </alternativeName>
</protein>
<dbReference type="SUPFAM" id="SSF143437">
    <property type="entry name" value="THUMP domain-like"/>
    <property type="match status" value="1"/>
</dbReference>
<evidence type="ECO:0000256" key="7">
    <source>
        <dbReference type="ARBA" id="ARBA00022840"/>
    </source>
</evidence>
<evidence type="ECO:0000256" key="12">
    <source>
        <dbReference type="ARBA" id="ARBA00058382"/>
    </source>
</evidence>
<evidence type="ECO:0000256" key="13">
    <source>
        <dbReference type="ARBA" id="ARBA00061472"/>
    </source>
</evidence>
<dbReference type="InterPro" id="IPR054173">
    <property type="entry name" value="ThiI_fer"/>
</dbReference>
<dbReference type="Pfam" id="PF02568">
    <property type="entry name" value="ThiI"/>
    <property type="match status" value="1"/>
</dbReference>
<dbReference type="EMBL" id="SDOZ01000002">
    <property type="protein sequence ID" value="RXZ60898.1"/>
    <property type="molecule type" value="Genomic_DNA"/>
</dbReference>
<keyword evidence="6 19" id="KW-0547">Nucleotide-binding</keyword>
<keyword evidence="5 19" id="KW-0808">Transferase</keyword>
<dbReference type="Proteomes" id="UP000291269">
    <property type="component" value="Unassembled WGS sequence"/>
</dbReference>
<dbReference type="GO" id="GO:0009229">
    <property type="term" value="P:thiamine diphosphate biosynthetic process"/>
    <property type="evidence" value="ECO:0007669"/>
    <property type="project" value="UniProtKB-UniRule"/>
</dbReference>
<evidence type="ECO:0000256" key="1">
    <source>
        <dbReference type="ARBA" id="ARBA00004496"/>
    </source>
</evidence>
<dbReference type="GO" id="GO:0002937">
    <property type="term" value="P:tRNA 4-thiouridine biosynthesis"/>
    <property type="evidence" value="ECO:0007669"/>
    <property type="project" value="TreeGrafter"/>
</dbReference>
<dbReference type="HAMAP" id="MF_00021">
    <property type="entry name" value="ThiI"/>
    <property type="match status" value="1"/>
</dbReference>
<keyword evidence="8 19" id="KW-0694">RNA-binding</keyword>
<dbReference type="GO" id="GO:0140741">
    <property type="term" value="F:tRNA-uracil-4 sulfurtransferase activity"/>
    <property type="evidence" value="ECO:0007669"/>
    <property type="project" value="UniProtKB-EC"/>
</dbReference>
<name>A0A4Q2K869_9FIRM</name>
<comment type="pathway">
    <text evidence="2 19">Cofactor biosynthesis; thiamine diphosphate biosynthesis.</text>
</comment>
<dbReference type="InterPro" id="IPR004114">
    <property type="entry name" value="THUMP_dom"/>
</dbReference>
<dbReference type="UniPathway" id="UPA00060"/>
<evidence type="ECO:0000256" key="14">
    <source>
        <dbReference type="ARBA" id="ARBA00066827"/>
    </source>
</evidence>
<evidence type="ECO:0000259" key="20">
    <source>
        <dbReference type="PROSITE" id="PS51165"/>
    </source>
</evidence>
<keyword evidence="3 19" id="KW-0963">Cytoplasm</keyword>
<evidence type="ECO:0000256" key="8">
    <source>
        <dbReference type="ARBA" id="ARBA00022884"/>
    </source>
</evidence>
<dbReference type="Pfam" id="PF22025">
    <property type="entry name" value="ThiI_fer"/>
    <property type="match status" value="1"/>
</dbReference>
<dbReference type="Pfam" id="PF02926">
    <property type="entry name" value="THUMP"/>
    <property type="match status" value="1"/>
</dbReference>
<evidence type="ECO:0000256" key="4">
    <source>
        <dbReference type="ARBA" id="ARBA00022555"/>
    </source>
</evidence>
<comment type="catalytic activity">
    <reaction evidence="11 19">
        <text>[ThiS sulfur-carrier protein]-C-terminal Gly-Gly-AMP + S-sulfanyl-L-cysteinyl-[cysteine desulfurase] + AH2 = [ThiS sulfur-carrier protein]-C-terminal-Gly-aminoethanethioate + L-cysteinyl-[cysteine desulfurase] + A + AMP + 2 H(+)</text>
        <dbReference type="Rhea" id="RHEA:43340"/>
        <dbReference type="Rhea" id="RHEA-COMP:12157"/>
        <dbReference type="Rhea" id="RHEA-COMP:12158"/>
        <dbReference type="Rhea" id="RHEA-COMP:12910"/>
        <dbReference type="Rhea" id="RHEA-COMP:19908"/>
        <dbReference type="ChEBI" id="CHEBI:13193"/>
        <dbReference type="ChEBI" id="CHEBI:15378"/>
        <dbReference type="ChEBI" id="CHEBI:17499"/>
        <dbReference type="ChEBI" id="CHEBI:29950"/>
        <dbReference type="ChEBI" id="CHEBI:61963"/>
        <dbReference type="ChEBI" id="CHEBI:90618"/>
        <dbReference type="ChEBI" id="CHEBI:232372"/>
        <dbReference type="ChEBI" id="CHEBI:456215"/>
    </reaction>
</comment>